<dbReference type="EMBL" id="JBHUMY010000006">
    <property type="protein sequence ID" value="MFD2659920.1"/>
    <property type="molecule type" value="Genomic_DNA"/>
</dbReference>
<organism evidence="2 3">
    <name type="scientific">Paenibacillus thailandensis</name>
    <dbReference type="NCBI Taxonomy" id="393250"/>
    <lineage>
        <taxon>Bacteria</taxon>
        <taxon>Bacillati</taxon>
        <taxon>Bacillota</taxon>
        <taxon>Bacilli</taxon>
        <taxon>Bacillales</taxon>
        <taxon>Paenibacillaceae</taxon>
        <taxon>Paenibacillus</taxon>
    </lineage>
</organism>
<accession>A0ABW5QV06</accession>
<keyword evidence="3" id="KW-1185">Reference proteome</keyword>
<sequence length="541" mass="59688">MRYAIRIVLTVAAIALAASCSRPFKPFQDEDIVRLRSGGQTAHANKPVILLLVDSLMYQTIDRGIREGKLPAFRYLIEHGQYYRNLVSGFPTMSVSIDSTLLTGANPDRHRVPGLVWYSATERRLVNYGTDPLEVVKTGFPGTFRDALLHLNQSHLNPKISTLYEELERKGLSTGSVNGLVFRGTFAHRLTVPAWLRTVTGLPSGFDVKGPAYYSFGAFSNPLKTAVNLPEGATERFGFNNRYAIEMTAYLVKHHLLPDFLYVYLPDLDQKLHKSGPDEFDGVAETDRQLDSLLQSFGSREQALERAVFVISGDSGMTRIASSADQPTIDLPALLLPYKILLPSRRAAKETELALAVNETMAYVYKLNTKAALRDIASQLCGDARIDFAAWEEGGSIHVMQGGTRKTMRYRPGKETADSYGQAWMADGAVDVLDLRIDHANKTLNYGRYPDVLQRLSAALHSHDGEFLVVTAKEGYELATSGSPVHREGGGHGGLTATESLVPLIIAGTDAKPDKLRIVDLKDYLLKLLLDKSEFAKLGDK</sequence>
<dbReference type="InterPro" id="IPR017850">
    <property type="entry name" value="Alkaline_phosphatase_core_sf"/>
</dbReference>
<comment type="caution">
    <text evidence="2">The sequence shown here is derived from an EMBL/GenBank/DDBJ whole genome shotgun (WGS) entry which is preliminary data.</text>
</comment>
<name>A0ABW5QV06_9BACL</name>
<dbReference type="InterPro" id="IPR002591">
    <property type="entry name" value="Phosphodiest/P_Trfase"/>
</dbReference>
<proteinExistence type="predicted"/>
<evidence type="ECO:0000256" key="1">
    <source>
        <dbReference type="SAM" id="SignalP"/>
    </source>
</evidence>
<dbReference type="Pfam" id="PF01663">
    <property type="entry name" value="Phosphodiest"/>
    <property type="match status" value="1"/>
</dbReference>
<reference evidence="3" key="1">
    <citation type="journal article" date="2019" name="Int. J. Syst. Evol. Microbiol.">
        <title>The Global Catalogue of Microorganisms (GCM) 10K type strain sequencing project: providing services to taxonomists for standard genome sequencing and annotation.</title>
        <authorList>
            <consortium name="The Broad Institute Genomics Platform"/>
            <consortium name="The Broad Institute Genome Sequencing Center for Infectious Disease"/>
            <person name="Wu L."/>
            <person name="Ma J."/>
        </authorList>
    </citation>
    <scope>NUCLEOTIDE SEQUENCE [LARGE SCALE GENOMIC DNA]</scope>
    <source>
        <strain evidence="3">TISTR 1827</strain>
    </source>
</reference>
<dbReference type="RefSeq" id="WP_379270596.1">
    <property type="nucleotide sequence ID" value="NZ_JBHUGT010000032.1"/>
</dbReference>
<keyword evidence="1" id="KW-0732">Signal</keyword>
<evidence type="ECO:0000313" key="2">
    <source>
        <dbReference type="EMBL" id="MFD2659920.1"/>
    </source>
</evidence>
<dbReference type="PANTHER" id="PTHR10151:SF120">
    <property type="entry name" value="BIS(5'-ADENOSYL)-TRIPHOSPHATASE"/>
    <property type="match status" value="1"/>
</dbReference>
<dbReference type="Gene3D" id="3.40.720.10">
    <property type="entry name" value="Alkaline Phosphatase, subunit A"/>
    <property type="match status" value="1"/>
</dbReference>
<dbReference type="SUPFAM" id="SSF53649">
    <property type="entry name" value="Alkaline phosphatase-like"/>
    <property type="match status" value="1"/>
</dbReference>
<gene>
    <name evidence="2" type="ORF">ACFSW5_06520</name>
</gene>
<feature type="signal peptide" evidence="1">
    <location>
        <begin position="1"/>
        <end position="17"/>
    </location>
</feature>
<evidence type="ECO:0000313" key="3">
    <source>
        <dbReference type="Proteomes" id="UP001597493"/>
    </source>
</evidence>
<protein>
    <submittedName>
        <fullName evidence="2">Alkaline phosphatase family protein</fullName>
    </submittedName>
</protein>
<feature type="chain" id="PRO_5046755183" evidence="1">
    <location>
        <begin position="18"/>
        <end position="541"/>
    </location>
</feature>
<dbReference type="PANTHER" id="PTHR10151">
    <property type="entry name" value="ECTONUCLEOTIDE PYROPHOSPHATASE/PHOSPHODIESTERASE"/>
    <property type="match status" value="1"/>
</dbReference>
<dbReference type="Proteomes" id="UP001597493">
    <property type="component" value="Unassembled WGS sequence"/>
</dbReference>
<dbReference type="PROSITE" id="PS51257">
    <property type="entry name" value="PROKAR_LIPOPROTEIN"/>
    <property type="match status" value="1"/>
</dbReference>